<evidence type="ECO:0000313" key="3">
    <source>
        <dbReference type="Proteomes" id="UP000469558"/>
    </source>
</evidence>
<name>A0A8T9BZX1_9HELO</name>
<dbReference type="PANTHER" id="PTHR38887">
    <property type="entry name" value="CHROMOSOME 21, WHOLE GENOME SHOTGUN SEQUENCE"/>
    <property type="match status" value="1"/>
</dbReference>
<feature type="region of interest" description="Disordered" evidence="1">
    <location>
        <begin position="302"/>
        <end position="370"/>
    </location>
</feature>
<dbReference type="AlphaFoldDB" id="A0A8T9BZX1"/>
<evidence type="ECO:0000313" key="2">
    <source>
        <dbReference type="EMBL" id="TVY71551.1"/>
    </source>
</evidence>
<reference evidence="2 3" key="1">
    <citation type="submission" date="2018-05" db="EMBL/GenBank/DDBJ databases">
        <title>Genome sequencing and assembly of the regulated plant pathogen Lachnellula willkommii and related sister species for the development of diagnostic species identification markers.</title>
        <authorList>
            <person name="Giroux E."/>
            <person name="Bilodeau G."/>
        </authorList>
    </citation>
    <scope>NUCLEOTIDE SEQUENCE [LARGE SCALE GENOMIC DNA]</scope>
    <source>
        <strain evidence="2 3">CBS 268.59</strain>
    </source>
</reference>
<gene>
    <name evidence="2" type="ORF">LSUE1_G007602</name>
</gene>
<dbReference type="OrthoDB" id="3068835at2759"/>
<dbReference type="PANTHER" id="PTHR38887:SF1">
    <property type="entry name" value="RAS MODIFICATION PROTEIN ERF4"/>
    <property type="match status" value="1"/>
</dbReference>
<dbReference type="Proteomes" id="UP000469558">
    <property type="component" value="Unassembled WGS sequence"/>
</dbReference>
<keyword evidence="3" id="KW-1185">Reference proteome</keyword>
<comment type="caution">
    <text evidence="2">The sequence shown here is derived from an EMBL/GenBank/DDBJ whole genome shotgun (WGS) entry which is preliminary data.</text>
</comment>
<protein>
    <submittedName>
        <fullName evidence="2">Uncharacterized protein</fullName>
    </submittedName>
</protein>
<feature type="compositionally biased region" description="Acidic residues" evidence="1">
    <location>
        <begin position="344"/>
        <end position="356"/>
    </location>
</feature>
<dbReference type="InterPro" id="IPR053221">
    <property type="entry name" value="Burnettramic_acid_biosynth"/>
</dbReference>
<feature type="compositionally biased region" description="Basic and acidic residues" evidence="1">
    <location>
        <begin position="304"/>
        <end position="324"/>
    </location>
</feature>
<feature type="compositionally biased region" description="Basic residues" evidence="1">
    <location>
        <begin position="325"/>
        <end position="340"/>
    </location>
</feature>
<sequence>MPQSGPAPPPYSIGNKNQVHSRECFDQIQQNPSSYEMNQYLRIPPSSGNFAYPDNSQIRKENQNFEQRGEPSGSCYSTLWTEENADAALLSKTLAFINTIPAAPAQPLSLSRPILIPQLPPAHGLGTPFMRAWAPCLSVSNVNIDHFLGFIDSLNVISLPSPPLQVLKLAGSLVGMVPNHWAQLAGAGLQYGAQIGATVVSKQRTDKFLKEVNERVFLPRRLRVKIVKGEEVPRVLRMTETQAILDNNWDDDLLQKVLKNIQPYSAPLIRKELPVSMGQDGILDKWSAKAVEREQARIAKRALKGKEKEMGKEEKRLRKDEKRARKELRKQGKRNKKHRKHSDEDDVQDSSSDSEDDGHMATVGRKGKVQEKEMKMAKKLLWILIESRGSSDPLIETRTLLLPWKALSHLKRNQILS</sequence>
<proteinExistence type="predicted"/>
<accession>A0A8T9BZX1</accession>
<evidence type="ECO:0000256" key="1">
    <source>
        <dbReference type="SAM" id="MobiDB-lite"/>
    </source>
</evidence>
<organism evidence="2 3">
    <name type="scientific">Lachnellula suecica</name>
    <dbReference type="NCBI Taxonomy" id="602035"/>
    <lineage>
        <taxon>Eukaryota</taxon>
        <taxon>Fungi</taxon>
        <taxon>Dikarya</taxon>
        <taxon>Ascomycota</taxon>
        <taxon>Pezizomycotina</taxon>
        <taxon>Leotiomycetes</taxon>
        <taxon>Helotiales</taxon>
        <taxon>Lachnaceae</taxon>
        <taxon>Lachnellula</taxon>
    </lineage>
</organism>
<dbReference type="EMBL" id="QGMK01001186">
    <property type="protein sequence ID" value="TVY71551.1"/>
    <property type="molecule type" value="Genomic_DNA"/>
</dbReference>